<name>A0A495VA13_9GAMM</name>
<dbReference type="Pfam" id="PF03625">
    <property type="entry name" value="DUF302"/>
    <property type="match status" value="1"/>
</dbReference>
<dbReference type="InterPro" id="IPR016796">
    <property type="entry name" value="UCP021774"/>
</dbReference>
<sequence length="130" mass="13498">MSYAFSVEIDQPFDAAVERVVAALAAERLGIVSDVDVAAILSKKLNEDIGGYRILGACAPGLASRVIASRPSAGALLPCNVVVRQVSPSRTAVDFMDPVPVLALVQDAVADEVATEAHAILERVATALKA</sequence>
<comment type="caution">
    <text evidence="2">The sequence shown here is derived from an EMBL/GenBank/DDBJ whole genome shotgun (WGS) entry which is preliminary data.</text>
</comment>
<dbReference type="InterPro" id="IPR005180">
    <property type="entry name" value="DUF302"/>
</dbReference>
<dbReference type="PANTHER" id="PTHR38342:SF1">
    <property type="entry name" value="SLR5037 PROTEIN"/>
    <property type="match status" value="1"/>
</dbReference>
<dbReference type="SUPFAM" id="SSF103247">
    <property type="entry name" value="TT1751-like"/>
    <property type="match status" value="1"/>
</dbReference>
<dbReference type="CDD" id="cd14797">
    <property type="entry name" value="DUF302"/>
    <property type="match status" value="1"/>
</dbReference>
<dbReference type="OrthoDB" id="9791067at2"/>
<gene>
    <name evidence="2" type="ORF">BDD21_2920</name>
</gene>
<dbReference type="Gene3D" id="3.30.310.70">
    <property type="entry name" value="TT1751-like domain"/>
    <property type="match status" value="1"/>
</dbReference>
<organism evidence="2 3">
    <name type="scientific">Thiocapsa rosea</name>
    <dbReference type="NCBI Taxonomy" id="69360"/>
    <lineage>
        <taxon>Bacteria</taxon>
        <taxon>Pseudomonadati</taxon>
        <taxon>Pseudomonadota</taxon>
        <taxon>Gammaproteobacteria</taxon>
        <taxon>Chromatiales</taxon>
        <taxon>Chromatiaceae</taxon>
        <taxon>Thiocapsa</taxon>
    </lineage>
</organism>
<evidence type="ECO:0000313" key="2">
    <source>
        <dbReference type="EMBL" id="RKT45463.1"/>
    </source>
</evidence>
<protein>
    <submittedName>
        <fullName evidence="2">Uncharacterized protein (DUF302 family)</fullName>
    </submittedName>
</protein>
<dbReference type="EMBL" id="RBXL01000001">
    <property type="protein sequence ID" value="RKT45463.1"/>
    <property type="molecule type" value="Genomic_DNA"/>
</dbReference>
<proteinExistence type="predicted"/>
<accession>A0A495VA13</accession>
<dbReference type="PIRSF" id="PIRSF021774">
    <property type="entry name" value="UCP021774"/>
    <property type="match status" value="1"/>
</dbReference>
<dbReference type="Proteomes" id="UP000274556">
    <property type="component" value="Unassembled WGS sequence"/>
</dbReference>
<evidence type="ECO:0000259" key="1">
    <source>
        <dbReference type="Pfam" id="PF03625"/>
    </source>
</evidence>
<dbReference type="AlphaFoldDB" id="A0A495VA13"/>
<dbReference type="InterPro" id="IPR035923">
    <property type="entry name" value="TT1751-like_sf"/>
</dbReference>
<feature type="domain" description="DUF302" evidence="1">
    <location>
        <begin position="35"/>
        <end position="98"/>
    </location>
</feature>
<dbReference type="RefSeq" id="WP_120797735.1">
    <property type="nucleotide sequence ID" value="NZ_RBXL01000001.1"/>
</dbReference>
<dbReference type="PANTHER" id="PTHR38342">
    <property type="entry name" value="SLR5037 PROTEIN"/>
    <property type="match status" value="1"/>
</dbReference>
<reference evidence="2 3" key="1">
    <citation type="submission" date="2018-10" db="EMBL/GenBank/DDBJ databases">
        <title>Genomic Encyclopedia of Archaeal and Bacterial Type Strains, Phase II (KMG-II): from individual species to whole genera.</title>
        <authorList>
            <person name="Goeker M."/>
        </authorList>
    </citation>
    <scope>NUCLEOTIDE SEQUENCE [LARGE SCALE GENOMIC DNA]</scope>
    <source>
        <strain evidence="2 3">DSM 235</strain>
    </source>
</reference>
<keyword evidence="3" id="KW-1185">Reference proteome</keyword>
<evidence type="ECO:0000313" key="3">
    <source>
        <dbReference type="Proteomes" id="UP000274556"/>
    </source>
</evidence>